<reference evidence="8 9" key="1">
    <citation type="submission" date="2023-07" db="EMBL/GenBank/DDBJ databases">
        <title>Sequencing the genomes of 1000 actinobacteria strains.</title>
        <authorList>
            <person name="Klenk H.-P."/>
        </authorList>
    </citation>
    <scope>NUCLEOTIDE SEQUENCE [LARGE SCALE GENOMIC DNA]</scope>
    <source>
        <strain evidence="8 9">DSM 44508</strain>
    </source>
</reference>
<evidence type="ECO:0000259" key="7">
    <source>
        <dbReference type="Pfam" id="PF00892"/>
    </source>
</evidence>
<sequence>MNLTSRLNPFTGVALVIGASSTLQFGNALATHLFPILGTWSTSFTRFFIASLILLALTRPKLHTWNRTQWTYGLGFGIVVGLMNGFFYTAISRIPLSTAVTIEFLGPLTLAAVLSRNSRDISWVLLALAGVSMLGLRTFLGLGSLDIIGVAAAFGAATFWAIYIVLGTRVGAHIPGTQGLAVALFIGALTLAPFGAPGATAVLFDARLLLLVIGTAVLSSLIPFTLEFMALKRIPNSTFSILMSLEPAIAAVAGIIVLNQKLSILGIIAIACVITASVGSTLSTMKKKSVIVDQG</sequence>
<keyword evidence="5 6" id="KW-0472">Membrane</keyword>
<dbReference type="RefSeq" id="WP_277104177.1">
    <property type="nucleotide sequence ID" value="NZ_BAAAJS010000071.1"/>
</dbReference>
<name>A0ABU2B921_9CORY</name>
<dbReference type="InterPro" id="IPR037185">
    <property type="entry name" value="EmrE-like"/>
</dbReference>
<dbReference type="InterPro" id="IPR050638">
    <property type="entry name" value="AA-Vitamin_Transporters"/>
</dbReference>
<feature type="transmembrane region" description="Helical" evidence="6">
    <location>
        <begin position="94"/>
        <end position="114"/>
    </location>
</feature>
<comment type="subcellular location">
    <subcellularLocation>
        <location evidence="1">Membrane</location>
        <topology evidence="1">Multi-pass membrane protein</topology>
    </subcellularLocation>
</comment>
<feature type="transmembrane region" description="Helical" evidence="6">
    <location>
        <begin position="238"/>
        <end position="258"/>
    </location>
</feature>
<dbReference type="PANTHER" id="PTHR32322:SF2">
    <property type="entry name" value="EAMA DOMAIN-CONTAINING PROTEIN"/>
    <property type="match status" value="1"/>
</dbReference>
<evidence type="ECO:0000256" key="2">
    <source>
        <dbReference type="ARBA" id="ARBA00007362"/>
    </source>
</evidence>
<dbReference type="InterPro" id="IPR000620">
    <property type="entry name" value="EamA_dom"/>
</dbReference>
<evidence type="ECO:0000256" key="3">
    <source>
        <dbReference type="ARBA" id="ARBA00022692"/>
    </source>
</evidence>
<evidence type="ECO:0000256" key="1">
    <source>
        <dbReference type="ARBA" id="ARBA00004141"/>
    </source>
</evidence>
<keyword evidence="3 6" id="KW-0812">Transmembrane</keyword>
<dbReference type="Pfam" id="PF00892">
    <property type="entry name" value="EamA"/>
    <property type="match status" value="1"/>
</dbReference>
<comment type="caution">
    <text evidence="8">The sequence shown here is derived from an EMBL/GenBank/DDBJ whole genome shotgun (WGS) entry which is preliminary data.</text>
</comment>
<dbReference type="PANTHER" id="PTHR32322">
    <property type="entry name" value="INNER MEMBRANE TRANSPORTER"/>
    <property type="match status" value="1"/>
</dbReference>
<gene>
    <name evidence="8" type="ORF">J2S37_001299</name>
</gene>
<dbReference type="Proteomes" id="UP001183619">
    <property type="component" value="Unassembled WGS sequence"/>
</dbReference>
<evidence type="ECO:0000256" key="4">
    <source>
        <dbReference type="ARBA" id="ARBA00022989"/>
    </source>
</evidence>
<proteinExistence type="inferred from homology"/>
<evidence type="ECO:0000256" key="6">
    <source>
        <dbReference type="SAM" id="Phobius"/>
    </source>
</evidence>
<evidence type="ECO:0000313" key="8">
    <source>
        <dbReference type="EMBL" id="MDR7354761.1"/>
    </source>
</evidence>
<evidence type="ECO:0000256" key="5">
    <source>
        <dbReference type="ARBA" id="ARBA00023136"/>
    </source>
</evidence>
<feature type="domain" description="EamA" evidence="7">
    <location>
        <begin position="148"/>
        <end position="279"/>
    </location>
</feature>
<accession>A0ABU2B921</accession>
<organism evidence="8 9">
    <name type="scientific">Corynebacterium felinum</name>
    <dbReference type="NCBI Taxonomy" id="131318"/>
    <lineage>
        <taxon>Bacteria</taxon>
        <taxon>Bacillati</taxon>
        <taxon>Actinomycetota</taxon>
        <taxon>Actinomycetes</taxon>
        <taxon>Mycobacteriales</taxon>
        <taxon>Corynebacteriaceae</taxon>
        <taxon>Corynebacterium</taxon>
    </lineage>
</organism>
<protein>
    <submittedName>
        <fullName evidence="8">Inner membrane transporter RhtA</fullName>
    </submittedName>
</protein>
<feature type="transmembrane region" description="Helical" evidence="6">
    <location>
        <begin position="147"/>
        <end position="166"/>
    </location>
</feature>
<feature type="transmembrane region" description="Helical" evidence="6">
    <location>
        <begin position="208"/>
        <end position="226"/>
    </location>
</feature>
<feature type="transmembrane region" description="Helical" evidence="6">
    <location>
        <begin position="40"/>
        <end position="58"/>
    </location>
</feature>
<feature type="transmembrane region" description="Helical" evidence="6">
    <location>
        <begin position="70"/>
        <end position="88"/>
    </location>
</feature>
<keyword evidence="9" id="KW-1185">Reference proteome</keyword>
<dbReference type="EMBL" id="JAVDYF010000001">
    <property type="protein sequence ID" value="MDR7354761.1"/>
    <property type="molecule type" value="Genomic_DNA"/>
</dbReference>
<feature type="transmembrane region" description="Helical" evidence="6">
    <location>
        <begin position="264"/>
        <end position="282"/>
    </location>
</feature>
<feature type="transmembrane region" description="Helical" evidence="6">
    <location>
        <begin position="121"/>
        <end position="141"/>
    </location>
</feature>
<evidence type="ECO:0000313" key="9">
    <source>
        <dbReference type="Proteomes" id="UP001183619"/>
    </source>
</evidence>
<feature type="transmembrane region" description="Helical" evidence="6">
    <location>
        <begin position="178"/>
        <end position="196"/>
    </location>
</feature>
<dbReference type="SUPFAM" id="SSF103481">
    <property type="entry name" value="Multidrug resistance efflux transporter EmrE"/>
    <property type="match status" value="2"/>
</dbReference>
<keyword evidence="4 6" id="KW-1133">Transmembrane helix</keyword>
<comment type="similarity">
    <text evidence="2">Belongs to the EamA transporter family.</text>
</comment>